<comment type="caution">
    <text evidence="2">The sequence shown here is derived from an EMBL/GenBank/DDBJ whole genome shotgun (WGS) entry which is preliminary data.</text>
</comment>
<dbReference type="AlphaFoldDB" id="A0AAE0D6H5"/>
<sequence length="182" mass="20326">MFLGLWRDGDLAARRIGGDEVRDKTTGVQGTREEEAATKGAVWEPGCEGSTYLEAVSCTYALTGSKVRTRHARSAERERRKPHRQLRPSPFQTNSFFGNRRPPIRADRTLDLETGGGQLPRPSPKAAVAATQIPLIPSQKRYVTLRRNIASPHWPKNVFSDDSPRESFCLWLSSSARPPADR</sequence>
<accession>A0AAE0D6H5</accession>
<name>A0AAE0D6H5_COLKA</name>
<organism evidence="2 3">
    <name type="scientific">Colletotrichum kahawae</name>
    <name type="common">Coffee berry disease fungus</name>
    <dbReference type="NCBI Taxonomy" id="34407"/>
    <lineage>
        <taxon>Eukaryota</taxon>
        <taxon>Fungi</taxon>
        <taxon>Dikarya</taxon>
        <taxon>Ascomycota</taxon>
        <taxon>Pezizomycotina</taxon>
        <taxon>Sordariomycetes</taxon>
        <taxon>Hypocreomycetidae</taxon>
        <taxon>Glomerellales</taxon>
        <taxon>Glomerellaceae</taxon>
        <taxon>Colletotrichum</taxon>
        <taxon>Colletotrichum gloeosporioides species complex</taxon>
    </lineage>
</organism>
<feature type="region of interest" description="Disordered" evidence="1">
    <location>
        <begin position="69"/>
        <end position="103"/>
    </location>
</feature>
<dbReference type="EMBL" id="VYYT01000178">
    <property type="protein sequence ID" value="KAK2759688.1"/>
    <property type="molecule type" value="Genomic_DNA"/>
</dbReference>
<dbReference type="Proteomes" id="UP001281614">
    <property type="component" value="Unassembled WGS sequence"/>
</dbReference>
<evidence type="ECO:0000313" key="3">
    <source>
        <dbReference type="Proteomes" id="UP001281614"/>
    </source>
</evidence>
<gene>
    <name evidence="2" type="ORF">CKAH01_05475</name>
</gene>
<evidence type="ECO:0000256" key="1">
    <source>
        <dbReference type="SAM" id="MobiDB-lite"/>
    </source>
</evidence>
<protein>
    <submittedName>
        <fullName evidence="2">Uncharacterized protein</fullName>
    </submittedName>
</protein>
<keyword evidence="3" id="KW-1185">Reference proteome</keyword>
<reference evidence="2" key="1">
    <citation type="submission" date="2023-02" db="EMBL/GenBank/DDBJ databases">
        <title>Colletotrichum kahawae CIFC_Que2 genome sequencing and assembly.</title>
        <authorList>
            <person name="Baroncelli R."/>
        </authorList>
    </citation>
    <scope>NUCLEOTIDE SEQUENCE</scope>
    <source>
        <strain evidence="2">CIFC_Que2</strain>
    </source>
</reference>
<proteinExistence type="predicted"/>
<evidence type="ECO:0000313" key="2">
    <source>
        <dbReference type="EMBL" id="KAK2759688.1"/>
    </source>
</evidence>